<proteinExistence type="predicted"/>
<protein>
    <submittedName>
        <fullName evidence="1">Uncharacterized protein</fullName>
    </submittedName>
</protein>
<comment type="caution">
    <text evidence="1">The sequence shown here is derived from an EMBL/GenBank/DDBJ whole genome shotgun (WGS) entry which is preliminary data.</text>
</comment>
<reference evidence="2" key="2">
    <citation type="submission" date="2023-07" db="EMBL/GenBank/DDBJ databases">
        <title>Duganella aceri sp. nov., isolated from tree sap.</title>
        <authorList>
            <person name="Kim I.S."/>
        </authorList>
    </citation>
    <scope>NUCLEOTIDE SEQUENCE [LARGE SCALE GENOMIC DNA]</scope>
    <source>
        <strain evidence="2">SAP-35</strain>
    </source>
</reference>
<accession>A0ABX0FIZ2</accession>
<evidence type="ECO:0000313" key="2">
    <source>
        <dbReference type="Proteomes" id="UP000666369"/>
    </source>
</evidence>
<evidence type="ECO:0000313" key="1">
    <source>
        <dbReference type="EMBL" id="NGZ84500.1"/>
    </source>
</evidence>
<gene>
    <name evidence="1" type="ORF">GW587_09545</name>
</gene>
<keyword evidence="2" id="KW-1185">Reference proteome</keyword>
<dbReference type="EMBL" id="JAADJT010000004">
    <property type="protein sequence ID" value="NGZ84500.1"/>
    <property type="molecule type" value="Genomic_DNA"/>
</dbReference>
<reference evidence="1 2" key="1">
    <citation type="submission" date="2020-01" db="EMBL/GenBank/DDBJ databases">
        <authorList>
            <person name="Lee S.D."/>
        </authorList>
    </citation>
    <scope>NUCLEOTIDE SEQUENCE [LARGE SCALE GENOMIC DNA]</scope>
    <source>
        <strain evidence="1 2">SAP-35</strain>
    </source>
</reference>
<name>A0ABX0FIZ2_9BURK</name>
<dbReference type="Proteomes" id="UP000666369">
    <property type="component" value="Unassembled WGS sequence"/>
</dbReference>
<organism evidence="1 2">
    <name type="scientific">Duganella aceris</name>
    <dbReference type="NCBI Taxonomy" id="2703883"/>
    <lineage>
        <taxon>Bacteria</taxon>
        <taxon>Pseudomonadati</taxon>
        <taxon>Pseudomonadota</taxon>
        <taxon>Betaproteobacteria</taxon>
        <taxon>Burkholderiales</taxon>
        <taxon>Oxalobacteraceae</taxon>
        <taxon>Telluria group</taxon>
        <taxon>Duganella</taxon>
    </lineage>
</organism>
<sequence length="46" mass="5014">MFGVIDPASMLISFADAKPALNASANAANIVLVFIADFLEKLRYRQ</sequence>